<dbReference type="Gene3D" id="3.40.640.10">
    <property type="entry name" value="Type I PLP-dependent aspartate aminotransferase-like (Major domain)"/>
    <property type="match status" value="2"/>
</dbReference>
<evidence type="ECO:0000256" key="4">
    <source>
        <dbReference type="ARBA" id="ARBA00022898"/>
    </source>
</evidence>
<dbReference type="EMBL" id="MK937592">
    <property type="protein sequence ID" value="QDH91781.1"/>
    <property type="molecule type" value="Genomic_DNA"/>
</dbReference>
<protein>
    <submittedName>
        <fullName evidence="5">Aminotransferase</fullName>
    </submittedName>
</protein>
<dbReference type="GO" id="GO:0030170">
    <property type="term" value="F:pyridoxal phosphate binding"/>
    <property type="evidence" value="ECO:0007669"/>
    <property type="project" value="InterPro"/>
</dbReference>
<dbReference type="Gene3D" id="3.90.1150.10">
    <property type="entry name" value="Aspartate Aminotransferase, domain 1"/>
    <property type="match status" value="2"/>
</dbReference>
<dbReference type="RefSeq" id="YP_010059795.1">
    <property type="nucleotide sequence ID" value="NC_054727.1"/>
</dbReference>
<dbReference type="InterPro" id="IPR015421">
    <property type="entry name" value="PyrdxlP-dep_Trfase_major"/>
</dbReference>
<evidence type="ECO:0000313" key="5">
    <source>
        <dbReference type="EMBL" id="QDH91781.1"/>
    </source>
</evidence>
<comment type="cofactor">
    <cofactor evidence="1">
        <name>pyridoxal 5'-phosphate</name>
        <dbReference type="ChEBI" id="CHEBI:597326"/>
    </cofactor>
</comment>
<dbReference type="Pfam" id="PF00202">
    <property type="entry name" value="Aminotran_3"/>
    <property type="match status" value="1"/>
</dbReference>
<evidence type="ECO:0000256" key="1">
    <source>
        <dbReference type="ARBA" id="ARBA00001933"/>
    </source>
</evidence>
<dbReference type="GO" id="GO:0008483">
    <property type="term" value="F:transaminase activity"/>
    <property type="evidence" value="ECO:0007669"/>
    <property type="project" value="UniProtKB-KW"/>
</dbReference>
<evidence type="ECO:0000256" key="2">
    <source>
        <dbReference type="ARBA" id="ARBA00022576"/>
    </source>
</evidence>
<dbReference type="KEGG" id="vg:64767027"/>
<name>A0A514DDT9_9CAUD</name>
<keyword evidence="3" id="KW-0808">Transferase</keyword>
<keyword evidence="4" id="KW-0663">Pyridoxal phosphate</keyword>
<dbReference type="GeneID" id="64767027"/>
<dbReference type="SUPFAM" id="SSF53383">
    <property type="entry name" value="PLP-dependent transferases"/>
    <property type="match status" value="1"/>
</dbReference>
<evidence type="ECO:0000313" key="6">
    <source>
        <dbReference type="Proteomes" id="UP000316777"/>
    </source>
</evidence>
<dbReference type="InterPro" id="IPR050103">
    <property type="entry name" value="Class-III_PLP-dep_AT"/>
</dbReference>
<reference evidence="5 6" key="1">
    <citation type="submission" date="2019-05" db="EMBL/GenBank/DDBJ databases">
        <authorList>
            <person name="Pope W.H."/>
            <person name="Garlena R.A."/>
            <person name="Russell D.A."/>
            <person name="Jacobs-Sera D."/>
            <person name="Hatfull G.F."/>
        </authorList>
    </citation>
    <scope>NUCLEOTIDE SEQUENCE [LARGE SCALE GENOMIC DNA]</scope>
</reference>
<organism evidence="5 6">
    <name type="scientific">Mycobacterium phage Phrappuccino</name>
    <dbReference type="NCBI Taxonomy" id="2591223"/>
    <lineage>
        <taxon>Viruses</taxon>
        <taxon>Duplodnaviria</taxon>
        <taxon>Heunggongvirae</taxon>
        <taxon>Uroviricota</taxon>
        <taxon>Caudoviricetes</taxon>
        <taxon>Phrappuccinovirus</taxon>
        <taxon>Phrappuccinovirus phrappuccino</taxon>
        <taxon>Phreappuccinovirus Phrappuccino</taxon>
    </lineage>
</organism>
<gene>
    <name evidence="5" type="primary">106</name>
    <name evidence="5" type="ORF">SEA_PHRAPPUCCINO_106</name>
</gene>
<dbReference type="PANTHER" id="PTHR11986:SF79">
    <property type="entry name" value="ACETYLORNITHINE AMINOTRANSFERASE, MITOCHONDRIAL"/>
    <property type="match status" value="1"/>
</dbReference>
<evidence type="ECO:0000256" key="3">
    <source>
        <dbReference type="ARBA" id="ARBA00022679"/>
    </source>
</evidence>
<dbReference type="GO" id="GO:0042802">
    <property type="term" value="F:identical protein binding"/>
    <property type="evidence" value="ECO:0007669"/>
    <property type="project" value="TreeGrafter"/>
</dbReference>
<keyword evidence="6" id="KW-1185">Reference proteome</keyword>
<dbReference type="InterPro" id="IPR015424">
    <property type="entry name" value="PyrdxlP-dep_Trfase"/>
</dbReference>
<accession>A0A514DDT9</accession>
<dbReference type="PANTHER" id="PTHR11986">
    <property type="entry name" value="AMINOTRANSFERASE CLASS III"/>
    <property type="match status" value="1"/>
</dbReference>
<dbReference type="Proteomes" id="UP000316777">
    <property type="component" value="Segment"/>
</dbReference>
<dbReference type="InterPro" id="IPR015422">
    <property type="entry name" value="PyrdxlP-dep_Trfase_small"/>
</dbReference>
<proteinExistence type="predicted"/>
<sequence length="305" mass="32793">MPTNTAGPGDLQAHLDHMIEERRASARAHLPGHWDFPVGRAERCHVFDETGRPYLDFGPGGAINILGHHNEQVTHALWNHLHQYSYTGQHAGRYQVAYAEALAATFPQPDRQVLVLSSVSEARRIAREMPGRIHDESGTGFGRTGRMWGSDPDDDAVVLLGPAGGGGLPFAALVASAEQFDGISPPPMAAHPLACTAGTAVLSQLTPELLQHVAAMGTVLADGLAEVAEQFPAVIRSVAGPPDGVGLLQKITTVDLEDTQRLFEACRDRGLLLHHTLYLTPPLVITEQEVKQAVDILADVCLDWS</sequence>
<dbReference type="InterPro" id="IPR005814">
    <property type="entry name" value="Aminotrans_3"/>
</dbReference>
<keyword evidence="2 5" id="KW-0032">Aminotransferase</keyword>